<dbReference type="EMBL" id="AHTH01000048">
    <property type="protein sequence ID" value="EHR39800.1"/>
    <property type="molecule type" value="Genomic_DNA"/>
</dbReference>
<sequence length="62" mass="6917">MVTPSAVGVVMQLYPLTLQMRGVGYPDLQGFWVYASRAKKNRDLGRGYFSVFTPFAKAQITS</sequence>
<accession>H3ZHE4</accession>
<evidence type="ECO:0000313" key="2">
    <source>
        <dbReference type="Proteomes" id="UP000012046"/>
    </source>
</evidence>
<name>H3ZHE4_9ALTE</name>
<reference evidence="1 2" key="1">
    <citation type="journal article" date="2012" name="J. Bacteriol.">
        <title>Genome Sequence of Extracellular-Protease-Producing Alishewanella jeotgali Isolated from Traditional Korean Fermented Seafood.</title>
        <authorList>
            <person name="Jung J."/>
            <person name="Chun J."/>
            <person name="Park W."/>
        </authorList>
    </citation>
    <scope>NUCLEOTIDE SEQUENCE [LARGE SCALE GENOMIC DNA]</scope>
    <source>
        <strain evidence="1 2">KCTC 22429</strain>
    </source>
</reference>
<organism evidence="1 2">
    <name type="scientific">Alishewanella jeotgali KCTC 22429</name>
    <dbReference type="NCBI Taxonomy" id="1129374"/>
    <lineage>
        <taxon>Bacteria</taxon>
        <taxon>Pseudomonadati</taxon>
        <taxon>Pseudomonadota</taxon>
        <taxon>Gammaproteobacteria</taxon>
        <taxon>Alteromonadales</taxon>
        <taxon>Alteromonadaceae</taxon>
        <taxon>Alishewanella</taxon>
    </lineage>
</organism>
<dbReference type="Proteomes" id="UP000012046">
    <property type="component" value="Unassembled WGS sequence"/>
</dbReference>
<gene>
    <name evidence="1" type="ORF">AJE_14010</name>
</gene>
<dbReference type="PATRIC" id="fig|1129374.4.peg.2770"/>
<keyword evidence="2" id="KW-1185">Reference proteome</keyword>
<protein>
    <submittedName>
        <fullName evidence="1">Uncharacterized protein</fullName>
    </submittedName>
</protein>
<dbReference type="AlphaFoldDB" id="H3ZHE4"/>
<evidence type="ECO:0000313" key="1">
    <source>
        <dbReference type="EMBL" id="EHR39800.1"/>
    </source>
</evidence>
<comment type="caution">
    <text evidence="1">The sequence shown here is derived from an EMBL/GenBank/DDBJ whole genome shotgun (WGS) entry which is preliminary data.</text>
</comment>
<proteinExistence type="predicted"/>
<dbReference type="STRING" id="1129374.AJE_14010"/>